<protein>
    <submittedName>
        <fullName evidence="1">Tetratricopeptide TPR_2 repeat protein</fullName>
    </submittedName>
</protein>
<sequence length="274" mass="31045">MCYRKNPEDYWAGVSLADLEILTGDQKTVLKQYKRAIKKSKQNWFNLDSAKQQLLILKDLKFRPELVDRVLDLFNNALNQLTPPQIEKAPKNVFLFSGHMIDQPGRKEPRFPKEKEQQAAHKIKQALDEMTPVPGDLALCGGACGGDIIFAELCLDLGLNLEIRLPFDEPEFIKKSVRLAGEDWVNRFLTIKSHKNTSIMTMAKELAPLPDDIDPYSRNNLWQLFTALAWGLDKVNFICLWNQKTGDGPGGTAHMYNTVSQYSGKVKIIDPGDL</sequence>
<reference evidence="2" key="1">
    <citation type="submission" date="2012-11" db="EMBL/GenBank/DDBJ databases">
        <authorList>
            <person name="Lucero-Rivera Y.E."/>
            <person name="Tovar-Ramirez D."/>
        </authorList>
    </citation>
    <scope>NUCLEOTIDE SEQUENCE [LARGE SCALE GENOMIC DNA]</scope>
    <source>
        <strain evidence="2">Araruama</strain>
    </source>
</reference>
<gene>
    <name evidence="1" type="ORF">OMM_09814</name>
</gene>
<evidence type="ECO:0000313" key="2">
    <source>
        <dbReference type="Proteomes" id="UP000189670"/>
    </source>
</evidence>
<dbReference type="Proteomes" id="UP000189670">
    <property type="component" value="Unassembled WGS sequence"/>
</dbReference>
<evidence type="ECO:0000313" key="1">
    <source>
        <dbReference type="EMBL" id="ETR69194.1"/>
    </source>
</evidence>
<organism evidence="1 2">
    <name type="scientific">Candidatus Magnetoglobus multicellularis str. Araruama</name>
    <dbReference type="NCBI Taxonomy" id="890399"/>
    <lineage>
        <taxon>Bacteria</taxon>
        <taxon>Pseudomonadati</taxon>
        <taxon>Thermodesulfobacteriota</taxon>
        <taxon>Desulfobacteria</taxon>
        <taxon>Desulfobacterales</taxon>
        <taxon>Desulfobacteraceae</taxon>
        <taxon>Candidatus Magnetoglobus</taxon>
    </lineage>
</organism>
<dbReference type="AlphaFoldDB" id="A0A1V1P311"/>
<accession>A0A1V1P311</accession>
<comment type="caution">
    <text evidence="1">The sequence shown here is derived from an EMBL/GenBank/DDBJ whole genome shotgun (WGS) entry which is preliminary data.</text>
</comment>
<dbReference type="EMBL" id="ATBP01000712">
    <property type="protein sequence ID" value="ETR69194.1"/>
    <property type="molecule type" value="Genomic_DNA"/>
</dbReference>
<proteinExistence type="predicted"/>
<name>A0A1V1P311_9BACT</name>